<organism evidence="7 8">
    <name type="scientific">Paraburkholderia steynii</name>
    <dbReference type="NCBI Taxonomy" id="1245441"/>
    <lineage>
        <taxon>Bacteria</taxon>
        <taxon>Pseudomonadati</taxon>
        <taxon>Pseudomonadota</taxon>
        <taxon>Betaproteobacteria</taxon>
        <taxon>Burkholderiales</taxon>
        <taxon>Burkholderiaceae</taxon>
        <taxon>Paraburkholderia</taxon>
    </lineage>
</organism>
<dbReference type="Proteomes" id="UP000294200">
    <property type="component" value="Unassembled WGS sequence"/>
</dbReference>
<evidence type="ECO:0008006" key="9">
    <source>
        <dbReference type="Google" id="ProtNLM"/>
    </source>
</evidence>
<evidence type="ECO:0000256" key="2">
    <source>
        <dbReference type="ARBA" id="ARBA00005722"/>
    </source>
</evidence>
<feature type="chain" id="PRO_5020216397" description="Structural protein MipA" evidence="6">
    <location>
        <begin position="37"/>
        <end position="289"/>
    </location>
</feature>
<dbReference type="PANTHER" id="PTHR38776">
    <property type="entry name" value="MLTA-INTERACTING PROTEIN-RELATED"/>
    <property type="match status" value="1"/>
</dbReference>
<evidence type="ECO:0000313" key="8">
    <source>
        <dbReference type="Proteomes" id="UP000294200"/>
    </source>
</evidence>
<dbReference type="Pfam" id="PF06629">
    <property type="entry name" value="MipA"/>
    <property type="match status" value="1"/>
</dbReference>
<evidence type="ECO:0000256" key="4">
    <source>
        <dbReference type="ARBA" id="ARBA00023136"/>
    </source>
</evidence>
<keyword evidence="4" id="KW-0472">Membrane</keyword>
<comment type="subcellular location">
    <subcellularLocation>
        <location evidence="1">Cell outer membrane</location>
    </subcellularLocation>
</comment>
<accession>A0A4V2NHU5</accession>
<evidence type="ECO:0000256" key="5">
    <source>
        <dbReference type="ARBA" id="ARBA00023237"/>
    </source>
</evidence>
<evidence type="ECO:0000313" key="7">
    <source>
        <dbReference type="EMBL" id="TCG10148.1"/>
    </source>
</evidence>
<dbReference type="PANTHER" id="PTHR38776:SF1">
    <property type="entry name" value="MLTA-INTERACTING PROTEIN-RELATED"/>
    <property type="match status" value="1"/>
</dbReference>
<reference evidence="7 8" key="1">
    <citation type="submission" date="2017-02" db="EMBL/GenBank/DDBJ databases">
        <title>Paraburkholderia sophoroidis sp. nov. and Paraburkholderia steynii sp. nov. rhizobial symbionts of the fynbos legume Hypocalyptus sophoroides.</title>
        <authorList>
            <person name="Steenkamp E.T."/>
            <person name="Beukes C.W."/>
            <person name="Van Zyl E."/>
            <person name="Avontuur J."/>
            <person name="Chan W.Y."/>
            <person name="Hassen A."/>
            <person name="Palmer M."/>
            <person name="Mthombeni L."/>
            <person name="Phalane F."/>
            <person name="Sereme K."/>
            <person name="Venter S.N."/>
        </authorList>
    </citation>
    <scope>NUCLEOTIDE SEQUENCE [LARGE SCALE GENOMIC DNA]</scope>
    <source>
        <strain evidence="7 8">HC1.1ba</strain>
    </source>
</reference>
<evidence type="ECO:0000256" key="1">
    <source>
        <dbReference type="ARBA" id="ARBA00004442"/>
    </source>
</evidence>
<name>A0A4V2NHU5_9BURK</name>
<comment type="caution">
    <text evidence="7">The sequence shown here is derived from an EMBL/GenBank/DDBJ whole genome shotgun (WGS) entry which is preliminary data.</text>
</comment>
<dbReference type="EMBL" id="MWML01000001">
    <property type="protein sequence ID" value="TCG10148.1"/>
    <property type="molecule type" value="Genomic_DNA"/>
</dbReference>
<evidence type="ECO:0000256" key="3">
    <source>
        <dbReference type="ARBA" id="ARBA00022729"/>
    </source>
</evidence>
<gene>
    <name evidence="7" type="ORF">BZM27_00225</name>
</gene>
<protein>
    <recommendedName>
        <fullName evidence="9">Structural protein MipA</fullName>
    </recommendedName>
</protein>
<dbReference type="GO" id="GO:0009279">
    <property type="term" value="C:cell outer membrane"/>
    <property type="evidence" value="ECO:0007669"/>
    <property type="project" value="UniProtKB-SubCell"/>
</dbReference>
<dbReference type="InterPro" id="IPR010583">
    <property type="entry name" value="MipA"/>
</dbReference>
<keyword evidence="3 6" id="KW-0732">Signal</keyword>
<keyword evidence="8" id="KW-1185">Reference proteome</keyword>
<dbReference type="AlphaFoldDB" id="A0A4V2NHU5"/>
<sequence length="289" mass="30802">MFSAAQENYMPFMKRPDRVGRLVALTTIFSALPVFAQTATAPAAVASMNRDVTDDGWRYSLGLGAFVTPRYPGASASRFQPAPLVGVSYGRFFFGSVPDANVPFGLGAYLYRGENVRVGVALSYDLVNPREESDDNHLRGLPDIDRTAHATLFASYNIEWLSVVGAVSQDVAGKHEGTTASLDVLGKYSPIGKLTLTAGPGVTWGSAQYNQTFFGINAEDSARSGLPAYAPGSGVAAVRITAAANYLLNKHWSLGARVTASRLPGVVGNSPIVEKKTQTTYGAFANYVF</sequence>
<keyword evidence="5" id="KW-0998">Cell outer membrane</keyword>
<comment type="similarity">
    <text evidence="2">Belongs to the MipA/OmpV family.</text>
</comment>
<feature type="signal peptide" evidence="6">
    <location>
        <begin position="1"/>
        <end position="36"/>
    </location>
</feature>
<evidence type="ECO:0000256" key="6">
    <source>
        <dbReference type="SAM" id="SignalP"/>
    </source>
</evidence>
<proteinExistence type="inferred from homology"/>